<reference evidence="2" key="1">
    <citation type="submission" date="2020-02" db="EMBL/GenBank/DDBJ databases">
        <authorList>
            <person name="Meier V. D."/>
        </authorList>
    </citation>
    <scope>NUCLEOTIDE SEQUENCE</scope>
    <source>
        <strain evidence="2">AVDCRST_MAG90</strain>
    </source>
</reference>
<feature type="region of interest" description="Disordered" evidence="1">
    <location>
        <begin position="50"/>
        <end position="78"/>
    </location>
</feature>
<feature type="compositionally biased region" description="Acidic residues" evidence="1">
    <location>
        <begin position="51"/>
        <end position="78"/>
    </location>
</feature>
<dbReference type="AlphaFoldDB" id="A0A6J4MK50"/>
<accession>A0A6J4MK50</accession>
<evidence type="ECO:0000256" key="1">
    <source>
        <dbReference type="SAM" id="MobiDB-lite"/>
    </source>
</evidence>
<dbReference type="EMBL" id="CADCUC010000610">
    <property type="protein sequence ID" value="CAA9359737.1"/>
    <property type="molecule type" value="Genomic_DNA"/>
</dbReference>
<gene>
    <name evidence="2" type="ORF">AVDCRST_MAG90-2941</name>
</gene>
<proteinExistence type="predicted"/>
<evidence type="ECO:0000313" key="2">
    <source>
        <dbReference type="EMBL" id="CAA9359737.1"/>
    </source>
</evidence>
<dbReference type="Pfam" id="PF09926">
    <property type="entry name" value="DUF2158"/>
    <property type="match status" value="1"/>
</dbReference>
<dbReference type="InterPro" id="IPR019226">
    <property type="entry name" value="DUF2158"/>
</dbReference>
<protein>
    <recommendedName>
        <fullName evidence="3">DUF2158 domain-containing protein</fullName>
    </recommendedName>
</protein>
<feature type="non-terminal residue" evidence="2">
    <location>
        <position position="78"/>
    </location>
</feature>
<name>A0A6J4MK50_9HYPH</name>
<organism evidence="2">
    <name type="scientific">uncultured Microvirga sp</name>
    <dbReference type="NCBI Taxonomy" id="412392"/>
    <lineage>
        <taxon>Bacteria</taxon>
        <taxon>Pseudomonadati</taxon>
        <taxon>Pseudomonadota</taxon>
        <taxon>Alphaproteobacteria</taxon>
        <taxon>Hyphomicrobiales</taxon>
        <taxon>Methylobacteriaceae</taxon>
        <taxon>Microvirga</taxon>
        <taxon>environmental samples</taxon>
    </lineage>
</organism>
<sequence length="78" mass="8702">MNPGDIVQLKSGGPALTVVGEDGDNIRVLFFSDEIGEFREASIPAFALEPVEYEEMPDAEEADLEEEEEEDEEEEEPK</sequence>
<evidence type="ECO:0008006" key="3">
    <source>
        <dbReference type="Google" id="ProtNLM"/>
    </source>
</evidence>